<dbReference type="Proteomes" id="UP001161405">
    <property type="component" value="Unassembled WGS sequence"/>
</dbReference>
<dbReference type="InterPro" id="IPR011991">
    <property type="entry name" value="ArsR-like_HTH"/>
</dbReference>
<protein>
    <submittedName>
        <fullName evidence="2">MarR family transcriptional regulator</fullName>
    </submittedName>
</protein>
<proteinExistence type="predicted"/>
<name>A0ABQ5UMK8_9HYPH</name>
<dbReference type="SUPFAM" id="SSF46785">
    <property type="entry name" value="Winged helix' DNA-binding domain"/>
    <property type="match status" value="1"/>
</dbReference>
<dbReference type="SMART" id="SM00347">
    <property type="entry name" value="HTH_MARR"/>
    <property type="match status" value="1"/>
</dbReference>
<evidence type="ECO:0000259" key="1">
    <source>
        <dbReference type="PROSITE" id="PS50995"/>
    </source>
</evidence>
<dbReference type="RefSeq" id="WP_379863701.1">
    <property type="nucleotide sequence ID" value="NZ_JBHMDU010000002.1"/>
</dbReference>
<dbReference type="InterPro" id="IPR036390">
    <property type="entry name" value="WH_DNA-bd_sf"/>
</dbReference>
<reference evidence="2" key="2">
    <citation type="submission" date="2023-01" db="EMBL/GenBank/DDBJ databases">
        <title>Draft genome sequence of Maritalea porphyrae strain NBRC 107169.</title>
        <authorList>
            <person name="Sun Q."/>
            <person name="Mori K."/>
        </authorList>
    </citation>
    <scope>NUCLEOTIDE SEQUENCE</scope>
    <source>
        <strain evidence="2">NBRC 107169</strain>
    </source>
</reference>
<dbReference type="InterPro" id="IPR000835">
    <property type="entry name" value="HTH_MarR-typ"/>
</dbReference>
<dbReference type="EMBL" id="BSNI01000002">
    <property type="protein sequence ID" value="GLQ16459.1"/>
    <property type="molecule type" value="Genomic_DNA"/>
</dbReference>
<dbReference type="Gene3D" id="1.10.10.10">
    <property type="entry name" value="Winged helix-like DNA-binding domain superfamily/Winged helix DNA-binding domain"/>
    <property type="match status" value="1"/>
</dbReference>
<keyword evidence="3" id="KW-1185">Reference proteome</keyword>
<dbReference type="PROSITE" id="PS50995">
    <property type="entry name" value="HTH_MARR_2"/>
    <property type="match status" value="1"/>
</dbReference>
<comment type="caution">
    <text evidence="2">The sequence shown here is derived from an EMBL/GenBank/DDBJ whole genome shotgun (WGS) entry which is preliminary data.</text>
</comment>
<dbReference type="PANTHER" id="PTHR33164:SF43">
    <property type="entry name" value="HTH-TYPE TRANSCRIPTIONAL REPRESSOR YETL"/>
    <property type="match status" value="1"/>
</dbReference>
<accession>A0ABQ5UMK8</accession>
<dbReference type="InterPro" id="IPR039422">
    <property type="entry name" value="MarR/SlyA-like"/>
</dbReference>
<organism evidence="2 3">
    <name type="scientific">Maritalea porphyrae</name>
    <dbReference type="NCBI Taxonomy" id="880732"/>
    <lineage>
        <taxon>Bacteria</taxon>
        <taxon>Pseudomonadati</taxon>
        <taxon>Pseudomonadota</taxon>
        <taxon>Alphaproteobacteria</taxon>
        <taxon>Hyphomicrobiales</taxon>
        <taxon>Devosiaceae</taxon>
        <taxon>Maritalea</taxon>
    </lineage>
</organism>
<dbReference type="CDD" id="cd00090">
    <property type="entry name" value="HTH_ARSR"/>
    <property type="match status" value="1"/>
</dbReference>
<dbReference type="PANTHER" id="PTHR33164">
    <property type="entry name" value="TRANSCRIPTIONAL REGULATOR, MARR FAMILY"/>
    <property type="match status" value="1"/>
</dbReference>
<evidence type="ECO:0000313" key="2">
    <source>
        <dbReference type="EMBL" id="GLQ16459.1"/>
    </source>
</evidence>
<dbReference type="InterPro" id="IPR036388">
    <property type="entry name" value="WH-like_DNA-bd_sf"/>
</dbReference>
<sequence>MYIEIMTQSNNTGLGELLRHLTDLLDRGSLDAYNNEGLDFRPRYTPIMRVLNEEPMSVSDLCAQLHITQGAVSQAVKLMEQDGLVARVPTTDSRSRSVVLTNKGKNLRSKLIEQWRRRTDAIWELEQEIQAPLRTILEDAIEALEDRGFADRLSQKYRGDE</sequence>
<feature type="domain" description="HTH marR-type" evidence="1">
    <location>
        <begin position="11"/>
        <end position="146"/>
    </location>
</feature>
<dbReference type="Pfam" id="PF12802">
    <property type="entry name" value="MarR_2"/>
    <property type="match status" value="1"/>
</dbReference>
<gene>
    <name evidence="2" type="ORF">GCM10007879_07080</name>
</gene>
<evidence type="ECO:0000313" key="3">
    <source>
        <dbReference type="Proteomes" id="UP001161405"/>
    </source>
</evidence>
<reference evidence="2" key="1">
    <citation type="journal article" date="2014" name="Int. J. Syst. Evol. Microbiol.">
        <title>Complete genome of a new Firmicutes species belonging to the dominant human colonic microbiota ('Ruminococcus bicirculans') reveals two chromosomes and a selective capacity to utilize plant glucans.</title>
        <authorList>
            <consortium name="NISC Comparative Sequencing Program"/>
            <person name="Wegmann U."/>
            <person name="Louis P."/>
            <person name="Goesmann A."/>
            <person name="Henrissat B."/>
            <person name="Duncan S.H."/>
            <person name="Flint H.J."/>
        </authorList>
    </citation>
    <scope>NUCLEOTIDE SEQUENCE</scope>
    <source>
        <strain evidence="2">NBRC 107169</strain>
    </source>
</reference>